<dbReference type="VEuPathDB" id="VectorBase:SSCA005670"/>
<dbReference type="SUPFAM" id="SSF50044">
    <property type="entry name" value="SH3-domain"/>
    <property type="match status" value="1"/>
</dbReference>
<dbReference type="Proteomes" id="UP000616769">
    <property type="component" value="Unassembled WGS sequence"/>
</dbReference>
<organism evidence="1 2">
    <name type="scientific">Sarcoptes scabiei</name>
    <name type="common">Itch mite</name>
    <name type="synonym">Acarus scabiei</name>
    <dbReference type="NCBI Taxonomy" id="52283"/>
    <lineage>
        <taxon>Eukaryota</taxon>
        <taxon>Metazoa</taxon>
        <taxon>Ecdysozoa</taxon>
        <taxon>Arthropoda</taxon>
        <taxon>Chelicerata</taxon>
        <taxon>Arachnida</taxon>
        <taxon>Acari</taxon>
        <taxon>Acariformes</taxon>
        <taxon>Sarcoptiformes</taxon>
        <taxon>Astigmata</taxon>
        <taxon>Psoroptidia</taxon>
        <taxon>Sarcoptoidea</taxon>
        <taxon>Sarcoptidae</taxon>
        <taxon>Sarcoptinae</taxon>
        <taxon>Sarcoptes</taxon>
    </lineage>
</organism>
<dbReference type="AlphaFoldDB" id="A0A132AMB9"/>
<gene>
    <name evidence="1" type="ORF">QR98_0101830</name>
</gene>
<comment type="caution">
    <text evidence="1">The sequence shown here is derived from an EMBL/GenBank/DDBJ whole genome shotgun (WGS) entry which is preliminary data.</text>
</comment>
<reference evidence="1 2" key="1">
    <citation type="journal article" date="2015" name="Parasit. Vectors">
        <title>Draft genome of the scabies mite.</title>
        <authorList>
            <person name="Rider S.D.Jr."/>
            <person name="Morgan M.S."/>
            <person name="Arlian L.G."/>
        </authorList>
    </citation>
    <scope>NUCLEOTIDE SEQUENCE [LARGE SCALE GENOMIC DNA]</scope>
    <source>
        <strain evidence="1">Arlian Lab</strain>
    </source>
</reference>
<dbReference type="Gene3D" id="2.30.30.40">
    <property type="entry name" value="SH3 Domains"/>
    <property type="match status" value="1"/>
</dbReference>
<dbReference type="PROSITE" id="PS50002">
    <property type="entry name" value="SH3"/>
    <property type="match status" value="1"/>
</dbReference>
<evidence type="ECO:0000313" key="2">
    <source>
        <dbReference type="Proteomes" id="UP000616769"/>
    </source>
</evidence>
<evidence type="ECO:0000313" key="1">
    <source>
        <dbReference type="EMBL" id="KPM11610.1"/>
    </source>
</evidence>
<name>A0A132AMB9_SARSC</name>
<dbReference type="EMBL" id="JXLN01017539">
    <property type="protein sequence ID" value="KPM11610.1"/>
    <property type="molecule type" value="Genomic_DNA"/>
</dbReference>
<dbReference type="OrthoDB" id="445362at2759"/>
<dbReference type="SMART" id="SM00326">
    <property type="entry name" value="SH3"/>
    <property type="match status" value="1"/>
</dbReference>
<sequence length="117" mass="13788">MDLHQQSINLNRKSSPQIQILQSIFEYNESRDPKILTFQIDEYFVMIKDSDQSSDWYYVVNQQGQIGYVPNSYVVYRENLDLKQSLKLIDSIASKLDAKNNDQNKILTDRQLKHAQM</sequence>
<protein>
    <submittedName>
        <fullName evidence="1">SH3 domain containing protein 7</fullName>
    </submittedName>
</protein>
<dbReference type="InterPro" id="IPR001452">
    <property type="entry name" value="SH3_domain"/>
</dbReference>
<dbReference type="InterPro" id="IPR036028">
    <property type="entry name" value="SH3-like_dom_sf"/>
</dbReference>
<dbReference type="Pfam" id="PF07653">
    <property type="entry name" value="SH3_2"/>
    <property type="match status" value="1"/>
</dbReference>
<proteinExistence type="predicted"/>
<accession>A0A132AMB9</accession>